<dbReference type="GeneID" id="39590606"/>
<organism evidence="12 13">
    <name type="scientific">Apiotrichum porosum</name>
    <dbReference type="NCBI Taxonomy" id="105984"/>
    <lineage>
        <taxon>Eukaryota</taxon>
        <taxon>Fungi</taxon>
        <taxon>Dikarya</taxon>
        <taxon>Basidiomycota</taxon>
        <taxon>Agaricomycotina</taxon>
        <taxon>Tremellomycetes</taxon>
        <taxon>Trichosporonales</taxon>
        <taxon>Trichosporonaceae</taxon>
        <taxon>Apiotrichum</taxon>
    </lineage>
</organism>
<feature type="domain" description="FAD/NAD(P)-binding" evidence="11">
    <location>
        <begin position="26"/>
        <end position="147"/>
    </location>
</feature>
<dbReference type="Proteomes" id="UP000279236">
    <property type="component" value="Unassembled WGS sequence"/>
</dbReference>
<evidence type="ECO:0000256" key="3">
    <source>
        <dbReference type="ARBA" id="ARBA00022630"/>
    </source>
</evidence>
<keyword evidence="4" id="KW-0874">Quinone</keyword>
<dbReference type="GO" id="GO:0070221">
    <property type="term" value="P:sulfide oxidation, using sulfide:quinone oxidoreductase"/>
    <property type="evidence" value="ECO:0007669"/>
    <property type="project" value="TreeGrafter"/>
</dbReference>
<dbReference type="OrthoDB" id="5376590at2759"/>
<evidence type="ECO:0000256" key="4">
    <source>
        <dbReference type="ARBA" id="ARBA00022719"/>
    </source>
</evidence>
<dbReference type="PANTHER" id="PTHR10632">
    <property type="entry name" value="SULFIDE:QUINONE OXIDOREDUCTASE"/>
    <property type="match status" value="1"/>
</dbReference>
<keyword evidence="6" id="KW-0809">Transit peptide</keyword>
<dbReference type="AlphaFoldDB" id="A0A427Y0A9"/>
<evidence type="ECO:0000313" key="13">
    <source>
        <dbReference type="Proteomes" id="UP000279236"/>
    </source>
</evidence>
<proteinExistence type="inferred from homology"/>
<dbReference type="PANTHER" id="PTHR10632:SF2">
    <property type="entry name" value="SULFIDE:QUINONE OXIDOREDUCTASE, MITOCHONDRIAL"/>
    <property type="match status" value="1"/>
</dbReference>
<dbReference type="InterPro" id="IPR015904">
    <property type="entry name" value="Sulphide_quinone_reductase"/>
</dbReference>
<accession>A0A427Y0A9</accession>
<evidence type="ECO:0000259" key="11">
    <source>
        <dbReference type="Pfam" id="PF07992"/>
    </source>
</evidence>
<dbReference type="STRING" id="105984.A0A427Y0A9"/>
<dbReference type="Gene3D" id="3.50.50.60">
    <property type="entry name" value="FAD/NAD(P)-binding domain"/>
    <property type="match status" value="2"/>
</dbReference>
<keyword evidence="3" id="KW-0285">Flavoprotein</keyword>
<dbReference type="RefSeq" id="XP_028477989.1">
    <property type="nucleotide sequence ID" value="XM_028621537.1"/>
</dbReference>
<keyword evidence="7" id="KW-0560">Oxidoreductase</keyword>
<dbReference type="InterPro" id="IPR036188">
    <property type="entry name" value="FAD/NAD-bd_sf"/>
</dbReference>
<dbReference type="Pfam" id="PF07992">
    <property type="entry name" value="Pyr_redox_2"/>
    <property type="match status" value="1"/>
</dbReference>
<sequence>MNPLISRIPAFARAASTSAASANKHKVVVIGGGTAGLATANQVYNLFKAQDKTLADGDVAIVDANQHHDYQPGWTVVGSGLAQKEQFRRPLDSLIPKHLAHIKASASAFEPGTNQVLLSDGSKVAYDFLIVAPGLQINWANIKGLPEALKDPLSTNVGSIYSWDTVDKTWAIIERFQAGQGEAVFTQPFGPVKCAGAPQKVNYMSDSFWKEQGRNIHSTFVTGMPAMFAQPHYAKALNKIREAKGISGHFNTNLVEVKTDTKTAVFNILDGEKKGEQVEIEYGLLHVVPPMGPLDTIKKSPLADAVGWVDVNEGTLQHKKFPNVFSLGDASSLPTSKTAAAITGQAPVLAHNLVSLMETGKLGNAIYDGYTSCPLFTGRGELLLAEFKYAGALAETFSGLTDQSVPNRAFYHLTKDVFPRVYFNNLVKGTWYGTRGIFPPQFSS</sequence>
<dbReference type="InterPro" id="IPR023753">
    <property type="entry name" value="FAD/NAD-binding_dom"/>
</dbReference>
<evidence type="ECO:0000256" key="7">
    <source>
        <dbReference type="ARBA" id="ARBA00023002"/>
    </source>
</evidence>
<evidence type="ECO:0000256" key="10">
    <source>
        <dbReference type="ARBA" id="ARBA00070160"/>
    </source>
</evidence>
<evidence type="ECO:0000256" key="2">
    <source>
        <dbReference type="ARBA" id="ARBA00004173"/>
    </source>
</evidence>
<evidence type="ECO:0000256" key="9">
    <source>
        <dbReference type="ARBA" id="ARBA00060891"/>
    </source>
</evidence>
<dbReference type="EMBL" id="RSCE01000003">
    <property type="protein sequence ID" value="RSH84541.1"/>
    <property type="molecule type" value="Genomic_DNA"/>
</dbReference>
<protein>
    <recommendedName>
        <fullName evidence="10">Sulfide:quinone oxidoreductase, mitochondrial</fullName>
    </recommendedName>
</protein>
<evidence type="ECO:0000256" key="5">
    <source>
        <dbReference type="ARBA" id="ARBA00022827"/>
    </source>
</evidence>
<name>A0A427Y0A9_9TREE</name>
<dbReference type="GO" id="GO:0071949">
    <property type="term" value="F:FAD binding"/>
    <property type="evidence" value="ECO:0007669"/>
    <property type="project" value="TreeGrafter"/>
</dbReference>
<dbReference type="FunFam" id="3.50.50.60:FF:000034">
    <property type="entry name" value="sulfide:quinone oxidoreductase, mitochondrial"/>
    <property type="match status" value="1"/>
</dbReference>
<dbReference type="SUPFAM" id="SSF51905">
    <property type="entry name" value="FAD/NAD(P)-binding domain"/>
    <property type="match status" value="1"/>
</dbReference>
<dbReference type="GO" id="GO:0005739">
    <property type="term" value="C:mitochondrion"/>
    <property type="evidence" value="ECO:0007669"/>
    <property type="project" value="UniProtKB-SubCell"/>
</dbReference>
<comment type="subcellular location">
    <subcellularLocation>
        <location evidence="2">Mitochondrion</location>
    </subcellularLocation>
</comment>
<evidence type="ECO:0000256" key="6">
    <source>
        <dbReference type="ARBA" id="ARBA00022946"/>
    </source>
</evidence>
<comment type="similarity">
    <text evidence="9">Belongs to the SQRD family.</text>
</comment>
<gene>
    <name evidence="12" type="ORF">EHS24_006063</name>
</gene>
<dbReference type="GO" id="GO:0048038">
    <property type="term" value="F:quinone binding"/>
    <property type="evidence" value="ECO:0007669"/>
    <property type="project" value="UniProtKB-KW"/>
</dbReference>
<evidence type="ECO:0000256" key="8">
    <source>
        <dbReference type="ARBA" id="ARBA00023128"/>
    </source>
</evidence>
<keyword evidence="13" id="KW-1185">Reference proteome</keyword>
<keyword evidence="5" id="KW-0274">FAD</keyword>
<comment type="caution">
    <text evidence="12">The sequence shown here is derived from an EMBL/GenBank/DDBJ whole genome shotgun (WGS) entry which is preliminary data.</text>
</comment>
<evidence type="ECO:0000313" key="12">
    <source>
        <dbReference type="EMBL" id="RSH84541.1"/>
    </source>
</evidence>
<reference evidence="12 13" key="1">
    <citation type="submission" date="2018-11" db="EMBL/GenBank/DDBJ databases">
        <title>Genome sequence of Apiotrichum porosum DSM 27194.</title>
        <authorList>
            <person name="Aliyu H."/>
            <person name="Gorte O."/>
            <person name="Ochsenreither K."/>
        </authorList>
    </citation>
    <scope>NUCLEOTIDE SEQUENCE [LARGE SCALE GENOMIC DNA]</scope>
    <source>
        <strain evidence="12 13">DSM 27194</strain>
    </source>
</reference>
<comment type="cofactor">
    <cofactor evidence="1">
        <name>FAD</name>
        <dbReference type="ChEBI" id="CHEBI:57692"/>
    </cofactor>
</comment>
<dbReference type="GO" id="GO:0070224">
    <property type="term" value="F:sulfide:quinone oxidoreductase activity"/>
    <property type="evidence" value="ECO:0007669"/>
    <property type="project" value="TreeGrafter"/>
</dbReference>
<evidence type="ECO:0000256" key="1">
    <source>
        <dbReference type="ARBA" id="ARBA00001974"/>
    </source>
</evidence>
<keyword evidence="8" id="KW-0496">Mitochondrion</keyword>